<reference evidence="12" key="1">
    <citation type="journal article" date="2019" name="Int. J. Syst. Evol. Microbiol.">
        <title>The Global Catalogue of Microorganisms (GCM) 10K type strain sequencing project: providing services to taxonomists for standard genome sequencing and annotation.</title>
        <authorList>
            <consortium name="The Broad Institute Genomics Platform"/>
            <consortium name="The Broad Institute Genome Sequencing Center for Infectious Disease"/>
            <person name="Wu L."/>
            <person name="Ma J."/>
        </authorList>
    </citation>
    <scope>NUCLEOTIDE SEQUENCE [LARGE SCALE GENOMIC DNA]</scope>
    <source>
        <strain evidence="12">CECT 7649</strain>
    </source>
</reference>
<keyword evidence="7 11" id="KW-0418">Kinase</keyword>
<dbReference type="SUPFAM" id="SSF55874">
    <property type="entry name" value="ATPase domain of HSP90 chaperone/DNA topoisomerase II/histidine kinase"/>
    <property type="match status" value="1"/>
</dbReference>
<protein>
    <recommendedName>
        <fullName evidence="3">histidine kinase</fullName>
        <ecNumber evidence="3">2.7.13.3</ecNumber>
    </recommendedName>
</protein>
<dbReference type="SMART" id="SM00388">
    <property type="entry name" value="HisKA"/>
    <property type="match status" value="1"/>
</dbReference>
<dbReference type="PANTHER" id="PTHR44936">
    <property type="entry name" value="SENSOR PROTEIN CREC"/>
    <property type="match status" value="1"/>
</dbReference>
<evidence type="ECO:0000256" key="1">
    <source>
        <dbReference type="ARBA" id="ARBA00000085"/>
    </source>
</evidence>
<keyword evidence="4" id="KW-0472">Membrane</keyword>
<dbReference type="EMBL" id="JBHTCG010000012">
    <property type="protein sequence ID" value="MFC7384354.1"/>
    <property type="molecule type" value="Genomic_DNA"/>
</dbReference>
<keyword evidence="4" id="KW-1003">Cell membrane</keyword>
<evidence type="ECO:0000256" key="3">
    <source>
        <dbReference type="ARBA" id="ARBA00012438"/>
    </source>
</evidence>
<keyword evidence="5" id="KW-0597">Phosphoprotein</keyword>
<dbReference type="InterPro" id="IPR005467">
    <property type="entry name" value="His_kinase_dom"/>
</dbReference>
<dbReference type="EC" id="2.7.13.3" evidence="3"/>
<evidence type="ECO:0000259" key="10">
    <source>
        <dbReference type="PROSITE" id="PS50109"/>
    </source>
</evidence>
<dbReference type="Gene3D" id="3.30.565.10">
    <property type="entry name" value="Histidine kinase-like ATPase, C-terminal domain"/>
    <property type="match status" value="1"/>
</dbReference>
<keyword evidence="12" id="KW-1185">Reference proteome</keyword>
<dbReference type="InterPro" id="IPR050980">
    <property type="entry name" value="2C_sensor_his_kinase"/>
</dbReference>
<evidence type="ECO:0000256" key="8">
    <source>
        <dbReference type="ARBA" id="ARBA00023012"/>
    </source>
</evidence>
<evidence type="ECO:0000256" key="4">
    <source>
        <dbReference type="ARBA" id="ARBA00022475"/>
    </source>
</evidence>
<evidence type="ECO:0000313" key="11">
    <source>
        <dbReference type="EMBL" id="MFC7384354.1"/>
    </source>
</evidence>
<dbReference type="SUPFAM" id="SSF47384">
    <property type="entry name" value="Homodimeric domain of signal transducing histidine kinase"/>
    <property type="match status" value="1"/>
</dbReference>
<comment type="caution">
    <text evidence="11">The sequence shown here is derived from an EMBL/GenBank/DDBJ whole genome shotgun (WGS) entry which is preliminary data.</text>
</comment>
<keyword evidence="6" id="KW-0808">Transferase</keyword>
<keyword evidence="8" id="KW-0902">Two-component regulatory system</keyword>
<evidence type="ECO:0000256" key="6">
    <source>
        <dbReference type="ARBA" id="ARBA00022679"/>
    </source>
</evidence>
<dbReference type="PROSITE" id="PS50109">
    <property type="entry name" value="HIS_KIN"/>
    <property type="match status" value="1"/>
</dbReference>
<accession>A0ABW2P4P6</accession>
<feature type="domain" description="Histidine kinase" evidence="10">
    <location>
        <begin position="47"/>
        <end position="247"/>
    </location>
</feature>
<dbReference type="InterPro" id="IPR003594">
    <property type="entry name" value="HATPase_dom"/>
</dbReference>
<dbReference type="GO" id="GO:0016301">
    <property type="term" value="F:kinase activity"/>
    <property type="evidence" value="ECO:0007669"/>
    <property type="project" value="UniProtKB-KW"/>
</dbReference>
<feature type="coiled-coil region" evidence="9">
    <location>
        <begin position="6"/>
        <end position="33"/>
    </location>
</feature>
<dbReference type="PANTHER" id="PTHR44936:SF9">
    <property type="entry name" value="SENSOR PROTEIN CREC"/>
    <property type="match status" value="1"/>
</dbReference>
<evidence type="ECO:0000256" key="5">
    <source>
        <dbReference type="ARBA" id="ARBA00022553"/>
    </source>
</evidence>
<evidence type="ECO:0000256" key="2">
    <source>
        <dbReference type="ARBA" id="ARBA00004651"/>
    </source>
</evidence>
<sequence>MTDSILKATLERLDRAGRQADRATARAEQAMRQTAAVLEEQRRFAIDASHELRTCLAGLRAELEEARMHPDQTDLGELLERTLAGVGRLQAAIGDLLLLATTEQGEPRESERVDLGELAAEAAPEGADVVCVPGHGVTVEAVRPDLTQALAILLGRARRGEGDGTVVRVRVRRDGDCAELTVTGDGAAAEHERMERLTRLDTFPRGDQAGLSLAVARGIAHAHHGTLWAYLRPSGARSFVLRLPVAASGDGDTADLERVARAPRPFRAA</sequence>
<gene>
    <name evidence="11" type="ORF">ACFQSB_19240</name>
</gene>
<keyword evidence="9" id="KW-0175">Coiled coil</keyword>
<organism evidence="11 12">
    <name type="scientific">Sphaerisporangium rhizosphaerae</name>
    <dbReference type="NCBI Taxonomy" id="2269375"/>
    <lineage>
        <taxon>Bacteria</taxon>
        <taxon>Bacillati</taxon>
        <taxon>Actinomycetota</taxon>
        <taxon>Actinomycetes</taxon>
        <taxon>Streptosporangiales</taxon>
        <taxon>Streptosporangiaceae</taxon>
        <taxon>Sphaerisporangium</taxon>
    </lineage>
</organism>
<proteinExistence type="predicted"/>
<dbReference type="InterPro" id="IPR036097">
    <property type="entry name" value="HisK_dim/P_sf"/>
</dbReference>
<comment type="catalytic activity">
    <reaction evidence="1">
        <text>ATP + protein L-histidine = ADP + protein N-phospho-L-histidine.</text>
        <dbReference type="EC" id="2.7.13.3"/>
    </reaction>
</comment>
<dbReference type="Gene3D" id="1.10.287.130">
    <property type="match status" value="1"/>
</dbReference>
<evidence type="ECO:0000256" key="7">
    <source>
        <dbReference type="ARBA" id="ARBA00022777"/>
    </source>
</evidence>
<dbReference type="InterPro" id="IPR036890">
    <property type="entry name" value="HATPase_C_sf"/>
</dbReference>
<dbReference type="Pfam" id="PF00512">
    <property type="entry name" value="HisKA"/>
    <property type="match status" value="1"/>
</dbReference>
<dbReference type="Proteomes" id="UP001596496">
    <property type="component" value="Unassembled WGS sequence"/>
</dbReference>
<dbReference type="Pfam" id="PF02518">
    <property type="entry name" value="HATPase_c"/>
    <property type="match status" value="1"/>
</dbReference>
<comment type="subcellular location">
    <subcellularLocation>
        <location evidence="2">Cell membrane</location>
        <topology evidence="2">Multi-pass membrane protein</topology>
    </subcellularLocation>
</comment>
<evidence type="ECO:0000256" key="9">
    <source>
        <dbReference type="SAM" id="Coils"/>
    </source>
</evidence>
<dbReference type="CDD" id="cd00082">
    <property type="entry name" value="HisKA"/>
    <property type="match status" value="1"/>
</dbReference>
<evidence type="ECO:0000313" key="12">
    <source>
        <dbReference type="Proteomes" id="UP001596496"/>
    </source>
</evidence>
<name>A0ABW2P4P6_9ACTN</name>
<dbReference type="InterPro" id="IPR003661">
    <property type="entry name" value="HisK_dim/P_dom"/>
</dbReference>
<dbReference type="RefSeq" id="WP_380828107.1">
    <property type="nucleotide sequence ID" value="NZ_JBHTCG010000012.1"/>
</dbReference>